<reference evidence="1 2" key="1">
    <citation type="submission" date="2019-03" db="EMBL/GenBank/DDBJ databases">
        <title>Genomic Encyclopedia of Type Strains, Phase III (KMG-III): the genomes of soil and plant-associated and newly described type strains.</title>
        <authorList>
            <person name="Whitman W."/>
        </authorList>
    </citation>
    <scope>NUCLEOTIDE SEQUENCE [LARGE SCALE GENOMIC DNA]</scope>
    <source>
        <strain evidence="1 2">CECT 8446</strain>
    </source>
</reference>
<dbReference type="RefSeq" id="WP_166637268.1">
    <property type="nucleotide sequence ID" value="NZ_SNYF01000005.1"/>
</dbReference>
<comment type="caution">
    <text evidence="1">The sequence shown here is derived from an EMBL/GenBank/DDBJ whole genome shotgun (WGS) entry which is preliminary data.</text>
</comment>
<dbReference type="PANTHER" id="PTHR41244:SF1">
    <property type="entry name" value="GLYCOSYLTRANSFERASE"/>
    <property type="match status" value="1"/>
</dbReference>
<dbReference type="PANTHER" id="PTHR41244">
    <property type="entry name" value="RHAMNAN SYNTHESIS F"/>
    <property type="match status" value="1"/>
</dbReference>
<dbReference type="GO" id="GO:0016740">
    <property type="term" value="F:transferase activity"/>
    <property type="evidence" value="ECO:0007669"/>
    <property type="project" value="UniProtKB-KW"/>
</dbReference>
<proteinExistence type="predicted"/>
<dbReference type="EMBL" id="SNYF01000005">
    <property type="protein sequence ID" value="TDQ19578.1"/>
    <property type="molecule type" value="Genomic_DNA"/>
</dbReference>
<dbReference type="Pfam" id="PF14307">
    <property type="entry name" value="Glyco_tran_WbsX"/>
    <property type="match status" value="1"/>
</dbReference>
<sequence length="390" mass="46683">MSLKKNEIVLFKQSNLKLIAYYLPQFYPIPENDNWWEPGFTEWTNVTKAKPLFEGHNQPRFPLDLGYYDLRVPETREKQAELAKTHGIHGFCYYNYWFGNGRKILDKIAKDVLDSKSPNFPFCFCWANESWRGVWFGVENQNILIEQLYLGEEDYKNYFYYLLDYFKDDRYIKIDGKPFLQIYKVNEIPDLEVFIETFRKLSIKEGFPGIYLVAGIPSNNPDWNPIEFGFDAAIGSEFSQMRYWQRNIVRSKSNLFYQVKDKIKAKYFREEKDFNKRNCPVIIKYEDAIKFLISDKKFNFPYFPVCVHDWDNSPRSTSRSLIFTGSTPELFRNHLTKGLQKVENLKTSEQFVFLKSWNEWGESNALEPDKKWGKEYLRVIKEEMSKYIEW</sequence>
<accession>A0A4R6T8I6</accession>
<organism evidence="1 2">
    <name type="scientific">Algoriphagus boseongensis</name>
    <dbReference type="NCBI Taxonomy" id="1442587"/>
    <lineage>
        <taxon>Bacteria</taxon>
        <taxon>Pseudomonadati</taxon>
        <taxon>Bacteroidota</taxon>
        <taxon>Cytophagia</taxon>
        <taxon>Cytophagales</taxon>
        <taxon>Cyclobacteriaceae</taxon>
        <taxon>Algoriphagus</taxon>
    </lineage>
</organism>
<dbReference type="Proteomes" id="UP000294535">
    <property type="component" value="Unassembled WGS sequence"/>
</dbReference>
<gene>
    <name evidence="1" type="ORF">DFQ04_1401</name>
</gene>
<dbReference type="AlphaFoldDB" id="A0A4R6T8I6"/>
<name>A0A4R6T8I6_9BACT</name>
<dbReference type="Gene3D" id="3.20.20.80">
    <property type="entry name" value="Glycosidases"/>
    <property type="match status" value="1"/>
</dbReference>
<evidence type="ECO:0000313" key="2">
    <source>
        <dbReference type="Proteomes" id="UP000294535"/>
    </source>
</evidence>
<dbReference type="InterPro" id="IPR032719">
    <property type="entry name" value="WbsX"/>
</dbReference>
<dbReference type="CDD" id="cd11579">
    <property type="entry name" value="Glyco_tran_WbsX"/>
    <property type="match status" value="1"/>
</dbReference>
<evidence type="ECO:0000313" key="1">
    <source>
        <dbReference type="EMBL" id="TDQ19578.1"/>
    </source>
</evidence>
<keyword evidence="2" id="KW-1185">Reference proteome</keyword>
<protein>
    <submittedName>
        <fullName evidence="1">Glycosyl transferase family WbsX</fullName>
    </submittedName>
</protein>
<keyword evidence="1" id="KW-0808">Transferase</keyword>